<sequence>MTSLLPLILVTFILQACVAAPEGNSINKTDRVSELKNDKLIMAINKFLKSLDLEQIIREFFSLTQGQMFMKLNQIRNGLNMNGDDISMIVSKIANAFETYTIKDLANLNEAKIFSIVENVVSRIRSYQGMIFAKIFAIADELGVDKSKASECVSNFVDIINILSEPNKVEEVVKTYKNEIIAEMNRFVETVQVYNLEPLLQSIINAMKEAPSKERS</sequence>
<dbReference type="Proteomes" id="UP000826195">
    <property type="component" value="Unassembled WGS sequence"/>
</dbReference>
<dbReference type="EMBL" id="JAHXZJ010002982">
    <property type="protein sequence ID" value="KAH0535690.1"/>
    <property type="molecule type" value="Genomic_DNA"/>
</dbReference>
<name>A0AAV7HV70_COTGL</name>
<evidence type="ECO:0000313" key="3">
    <source>
        <dbReference type="Proteomes" id="UP000826195"/>
    </source>
</evidence>
<gene>
    <name evidence="2" type="ORF">KQX54_018237</name>
</gene>
<evidence type="ECO:0000256" key="1">
    <source>
        <dbReference type="SAM" id="SignalP"/>
    </source>
</evidence>
<feature type="signal peptide" evidence="1">
    <location>
        <begin position="1"/>
        <end position="19"/>
    </location>
</feature>
<reference evidence="2 3" key="1">
    <citation type="journal article" date="2021" name="J. Hered.">
        <title>A chromosome-level genome assembly of the parasitoid wasp, Cotesia glomerata (Hymenoptera: Braconidae).</title>
        <authorList>
            <person name="Pinto B.J."/>
            <person name="Weis J.J."/>
            <person name="Gamble T."/>
            <person name="Ode P.J."/>
            <person name="Paul R."/>
            <person name="Zaspel J.M."/>
        </authorList>
    </citation>
    <scope>NUCLEOTIDE SEQUENCE [LARGE SCALE GENOMIC DNA]</scope>
    <source>
        <strain evidence="2">CgM1</strain>
    </source>
</reference>
<organism evidence="2 3">
    <name type="scientific">Cotesia glomerata</name>
    <name type="common">Lepidopteran parasitic wasp</name>
    <name type="synonym">Apanteles glomeratus</name>
    <dbReference type="NCBI Taxonomy" id="32391"/>
    <lineage>
        <taxon>Eukaryota</taxon>
        <taxon>Metazoa</taxon>
        <taxon>Ecdysozoa</taxon>
        <taxon>Arthropoda</taxon>
        <taxon>Hexapoda</taxon>
        <taxon>Insecta</taxon>
        <taxon>Pterygota</taxon>
        <taxon>Neoptera</taxon>
        <taxon>Endopterygota</taxon>
        <taxon>Hymenoptera</taxon>
        <taxon>Apocrita</taxon>
        <taxon>Ichneumonoidea</taxon>
        <taxon>Braconidae</taxon>
        <taxon>Microgastrinae</taxon>
        <taxon>Cotesia</taxon>
    </lineage>
</organism>
<protein>
    <recommendedName>
        <fullName evidence="4">Venom protein</fullName>
    </recommendedName>
</protein>
<feature type="chain" id="PRO_5043865863" description="Venom protein" evidence="1">
    <location>
        <begin position="20"/>
        <end position="216"/>
    </location>
</feature>
<dbReference type="AlphaFoldDB" id="A0AAV7HV70"/>
<proteinExistence type="predicted"/>
<evidence type="ECO:0000313" key="2">
    <source>
        <dbReference type="EMBL" id="KAH0535690.1"/>
    </source>
</evidence>
<keyword evidence="1" id="KW-0732">Signal</keyword>
<evidence type="ECO:0008006" key="4">
    <source>
        <dbReference type="Google" id="ProtNLM"/>
    </source>
</evidence>
<keyword evidence="3" id="KW-1185">Reference proteome</keyword>
<comment type="caution">
    <text evidence="2">The sequence shown here is derived from an EMBL/GenBank/DDBJ whole genome shotgun (WGS) entry which is preliminary data.</text>
</comment>
<accession>A0AAV7HV70</accession>